<proteinExistence type="predicted"/>
<dbReference type="AlphaFoldDB" id="A0A0A9FE29"/>
<name>A0A0A9FE29_ARUDO</name>
<reference evidence="2" key="2">
    <citation type="journal article" date="2015" name="Data Brief">
        <title>Shoot transcriptome of the giant reed, Arundo donax.</title>
        <authorList>
            <person name="Barrero R.A."/>
            <person name="Guerrero F.D."/>
            <person name="Moolhuijzen P."/>
            <person name="Goolsby J.A."/>
            <person name="Tidwell J."/>
            <person name="Bellgard S.E."/>
            <person name="Bellgard M.I."/>
        </authorList>
    </citation>
    <scope>NUCLEOTIDE SEQUENCE</scope>
    <source>
        <tissue evidence="2">Shoot tissue taken approximately 20 cm above the soil surface</tissue>
    </source>
</reference>
<protein>
    <submittedName>
        <fullName evidence="2">Uncharacterized protein</fullName>
    </submittedName>
</protein>
<feature type="compositionally biased region" description="Low complexity" evidence="1">
    <location>
        <begin position="27"/>
        <end position="50"/>
    </location>
</feature>
<dbReference type="EMBL" id="GBRH01188417">
    <property type="protein sequence ID" value="JAE09479.1"/>
    <property type="molecule type" value="Transcribed_RNA"/>
</dbReference>
<sequence>MTKRPMTMTKKTRMRISPPTPSCLFPSSTSSKAMSSPRRPGPRSARPWRT</sequence>
<evidence type="ECO:0000256" key="1">
    <source>
        <dbReference type="SAM" id="MobiDB-lite"/>
    </source>
</evidence>
<organism evidence="2">
    <name type="scientific">Arundo donax</name>
    <name type="common">Giant reed</name>
    <name type="synonym">Donax arundinaceus</name>
    <dbReference type="NCBI Taxonomy" id="35708"/>
    <lineage>
        <taxon>Eukaryota</taxon>
        <taxon>Viridiplantae</taxon>
        <taxon>Streptophyta</taxon>
        <taxon>Embryophyta</taxon>
        <taxon>Tracheophyta</taxon>
        <taxon>Spermatophyta</taxon>
        <taxon>Magnoliopsida</taxon>
        <taxon>Liliopsida</taxon>
        <taxon>Poales</taxon>
        <taxon>Poaceae</taxon>
        <taxon>PACMAD clade</taxon>
        <taxon>Arundinoideae</taxon>
        <taxon>Arundineae</taxon>
        <taxon>Arundo</taxon>
    </lineage>
</organism>
<feature type="region of interest" description="Disordered" evidence="1">
    <location>
        <begin position="1"/>
        <end position="50"/>
    </location>
</feature>
<evidence type="ECO:0000313" key="2">
    <source>
        <dbReference type="EMBL" id="JAE09479.1"/>
    </source>
</evidence>
<reference evidence="2" key="1">
    <citation type="submission" date="2014-09" db="EMBL/GenBank/DDBJ databases">
        <authorList>
            <person name="Magalhaes I.L.F."/>
            <person name="Oliveira U."/>
            <person name="Santos F.R."/>
            <person name="Vidigal T.H.D.A."/>
            <person name="Brescovit A.D."/>
            <person name="Santos A.J."/>
        </authorList>
    </citation>
    <scope>NUCLEOTIDE SEQUENCE</scope>
    <source>
        <tissue evidence="2">Shoot tissue taken approximately 20 cm above the soil surface</tissue>
    </source>
</reference>
<accession>A0A0A9FE29</accession>